<dbReference type="InterPro" id="IPR009218">
    <property type="entry name" value="HD_phosphohydro"/>
</dbReference>
<dbReference type="Gene3D" id="1.10.3210.10">
    <property type="entry name" value="Hypothetical protein af1432"/>
    <property type="match status" value="1"/>
</dbReference>
<dbReference type="PANTHER" id="PTHR21174:SF0">
    <property type="entry name" value="HD PHOSPHOHYDROLASE FAMILY PROTEIN-RELATED"/>
    <property type="match status" value="1"/>
</dbReference>
<feature type="compositionally biased region" description="Pro residues" evidence="1">
    <location>
        <begin position="240"/>
        <end position="250"/>
    </location>
</feature>
<name>A0A919P9A0_9CELL</name>
<sequence>MGVYDAPQWLLSAFVRSAKGAGATAPDERVREVGADLVERWTGPGRTYHNLRHLTDVLARVDELAEETHEPDLVRLAAWYHGAVFDGRQVAAYANRGGEDEVASARLAREQLTDLGVPTPRVERVHEMVIALVRHVADPSDFDCAVLCDADLAMLAAEPQRYKAYLHDVREEYADIPVQDYLRARERIVRKLLKRPSLFVSPLGAAWEEPARQNLGAELHKLEKVLAELEAQDSGADVPATPPTEPPGPADAPGTVRPARPADARHPVRHGA</sequence>
<reference evidence="2" key="1">
    <citation type="submission" date="2021-01" db="EMBL/GenBank/DDBJ databases">
        <title>Whole genome shotgun sequence of Cellulomonas pakistanensis NBRC 110800.</title>
        <authorList>
            <person name="Komaki H."/>
            <person name="Tamura T."/>
        </authorList>
    </citation>
    <scope>NUCLEOTIDE SEQUENCE</scope>
    <source>
        <strain evidence="2">NBRC 110800</strain>
    </source>
</reference>
<accession>A0A919P9A0</accession>
<evidence type="ECO:0008006" key="4">
    <source>
        <dbReference type="Google" id="ProtNLM"/>
    </source>
</evidence>
<keyword evidence="3" id="KW-1185">Reference proteome</keyword>
<evidence type="ECO:0000313" key="2">
    <source>
        <dbReference type="EMBL" id="GIG35463.1"/>
    </source>
</evidence>
<comment type="caution">
    <text evidence="2">The sequence shown here is derived from an EMBL/GenBank/DDBJ whole genome shotgun (WGS) entry which is preliminary data.</text>
</comment>
<gene>
    <name evidence="2" type="ORF">Cpa01nite_08440</name>
</gene>
<dbReference type="AlphaFoldDB" id="A0A919P9A0"/>
<proteinExistence type="predicted"/>
<dbReference type="Proteomes" id="UP000642125">
    <property type="component" value="Unassembled WGS sequence"/>
</dbReference>
<evidence type="ECO:0000313" key="3">
    <source>
        <dbReference type="Proteomes" id="UP000642125"/>
    </source>
</evidence>
<evidence type="ECO:0000256" key="1">
    <source>
        <dbReference type="SAM" id="MobiDB-lite"/>
    </source>
</evidence>
<dbReference type="RefSeq" id="WP_239068513.1">
    <property type="nucleotide sequence ID" value="NZ_BONO01000004.1"/>
</dbReference>
<dbReference type="PANTHER" id="PTHR21174">
    <property type="match status" value="1"/>
</dbReference>
<dbReference type="SUPFAM" id="SSF109604">
    <property type="entry name" value="HD-domain/PDEase-like"/>
    <property type="match status" value="1"/>
</dbReference>
<protein>
    <recommendedName>
        <fullName evidence="4">Metal-dependent HD superfamily phosphohydrolase</fullName>
    </recommendedName>
</protein>
<organism evidence="2 3">
    <name type="scientific">Cellulomonas pakistanensis</name>
    <dbReference type="NCBI Taxonomy" id="992287"/>
    <lineage>
        <taxon>Bacteria</taxon>
        <taxon>Bacillati</taxon>
        <taxon>Actinomycetota</taxon>
        <taxon>Actinomycetes</taxon>
        <taxon>Micrococcales</taxon>
        <taxon>Cellulomonadaceae</taxon>
        <taxon>Cellulomonas</taxon>
    </lineage>
</organism>
<feature type="region of interest" description="Disordered" evidence="1">
    <location>
        <begin position="230"/>
        <end position="272"/>
    </location>
</feature>
<dbReference type="EMBL" id="BONO01000004">
    <property type="protein sequence ID" value="GIG35463.1"/>
    <property type="molecule type" value="Genomic_DNA"/>
</dbReference>